<dbReference type="InterPro" id="IPR001584">
    <property type="entry name" value="Integrase_cat-core"/>
</dbReference>
<evidence type="ECO:0000259" key="2">
    <source>
        <dbReference type="PROSITE" id="PS50994"/>
    </source>
</evidence>
<dbReference type="PANTHER" id="PTHR35004">
    <property type="entry name" value="TRANSPOSASE RV3428C-RELATED"/>
    <property type="match status" value="1"/>
</dbReference>
<dbReference type="Proteomes" id="UP000050929">
    <property type="component" value="Unassembled WGS sequence"/>
</dbReference>
<name>A0A0R1IW87_9LACO</name>
<dbReference type="GO" id="GO:0015074">
    <property type="term" value="P:DNA integration"/>
    <property type="evidence" value="ECO:0007669"/>
    <property type="project" value="InterPro"/>
</dbReference>
<sequence>MRRDLREGVTIYVTENIKPNFAEIARQYNVDYRTVKKAYEEVKAGLKGRPSGRPKRPSLLDPFKQTIDSKLELNCSAASIFKFIQKKGFTGSYTLVKDYCRQTRRERVKKATIRIEHSPGLSAQVDWKEEMALVSSEGELFKFNIFLYVLPYSKLKYMTLTFDRSQDTLFSCLHDAFLHTGGIPTEIWFDNMKTVVDHTKSQFGHAVFNERFHEFCKDAGFTPIACRPFRPQTKGAVEALARTVERLRPYNTEFADGTELIELVHMLRDDLNHETSQATDEVPYLKWLDEEKEYLHRVPVNLLEPYFEENITRVVSKEAMINFRKCKYSVDPRYIGCTVAVEISNDEQRIHIYYNGEEIRTHSITTNSLNYDPQDQFNILKSDLLKGRTDEDISAYIREHMTDYDNL</sequence>
<accession>A0A0R1IW87</accession>
<dbReference type="PANTHER" id="PTHR35004:SF6">
    <property type="entry name" value="TRANSPOSASE"/>
    <property type="match status" value="1"/>
</dbReference>
<dbReference type="SUPFAM" id="SSF53098">
    <property type="entry name" value="Ribonuclease H-like"/>
    <property type="match status" value="1"/>
</dbReference>
<keyword evidence="4" id="KW-1185">Reference proteome</keyword>
<dbReference type="InterPro" id="IPR012337">
    <property type="entry name" value="RNaseH-like_sf"/>
</dbReference>
<dbReference type="PROSITE" id="PS50994">
    <property type="entry name" value="INTEGRASE"/>
    <property type="match status" value="1"/>
</dbReference>
<dbReference type="AlphaFoldDB" id="A0A0R1IW87"/>
<dbReference type="EMBL" id="AZDG01000037">
    <property type="protein sequence ID" value="KRK63501.1"/>
    <property type="molecule type" value="Genomic_DNA"/>
</dbReference>
<dbReference type="NCBIfam" id="NF033546">
    <property type="entry name" value="transpos_IS21"/>
    <property type="match status" value="1"/>
</dbReference>
<dbReference type="InterPro" id="IPR054353">
    <property type="entry name" value="IstA-like_C"/>
</dbReference>
<dbReference type="PATRIC" id="fig|1423811.3.peg.1521"/>
<proteinExistence type="inferred from homology"/>
<dbReference type="InterPro" id="IPR036397">
    <property type="entry name" value="RNaseH_sf"/>
</dbReference>
<dbReference type="GO" id="GO:0003676">
    <property type="term" value="F:nucleic acid binding"/>
    <property type="evidence" value="ECO:0007669"/>
    <property type="project" value="InterPro"/>
</dbReference>
<feature type="domain" description="Integrase catalytic" evidence="2">
    <location>
        <begin position="115"/>
        <end position="291"/>
    </location>
</feature>
<gene>
    <name evidence="3" type="ORF">FC72_GL001496</name>
</gene>
<protein>
    <submittedName>
        <fullName evidence="3">Transposase family protein</fullName>
    </submittedName>
</protein>
<reference evidence="3 4" key="1">
    <citation type="journal article" date="2015" name="Genome Announc.">
        <title>Expanding the biotechnology potential of lactobacilli through comparative genomics of 213 strains and associated genera.</title>
        <authorList>
            <person name="Sun Z."/>
            <person name="Harris H.M."/>
            <person name="McCann A."/>
            <person name="Guo C."/>
            <person name="Argimon S."/>
            <person name="Zhang W."/>
            <person name="Yang X."/>
            <person name="Jeffery I.B."/>
            <person name="Cooney J.C."/>
            <person name="Kagawa T.F."/>
            <person name="Liu W."/>
            <person name="Song Y."/>
            <person name="Salvetti E."/>
            <person name="Wrobel A."/>
            <person name="Rasinkangas P."/>
            <person name="Parkhill J."/>
            <person name="Rea M.C."/>
            <person name="O'Sullivan O."/>
            <person name="Ritari J."/>
            <person name="Douillard F.P."/>
            <person name="Paul Ross R."/>
            <person name="Yang R."/>
            <person name="Briner A.E."/>
            <person name="Felis G.E."/>
            <person name="de Vos W.M."/>
            <person name="Barrangou R."/>
            <person name="Klaenhammer T.R."/>
            <person name="Caufield P.W."/>
            <person name="Cui Y."/>
            <person name="Zhang H."/>
            <person name="O'Toole P.W."/>
        </authorList>
    </citation>
    <scope>NUCLEOTIDE SEQUENCE [LARGE SCALE GENOMIC DNA]</scope>
    <source>
        <strain evidence="3 4">DSM 20183</strain>
    </source>
</reference>
<dbReference type="OrthoDB" id="92877at2"/>
<evidence type="ECO:0000313" key="4">
    <source>
        <dbReference type="Proteomes" id="UP000050929"/>
    </source>
</evidence>
<dbReference type="Pfam" id="PF22483">
    <property type="entry name" value="Mu-transpos_C_2"/>
    <property type="match status" value="1"/>
</dbReference>
<organism evidence="3 4">
    <name type="scientific">Companilactobacillus tucceti DSM 20183</name>
    <dbReference type="NCBI Taxonomy" id="1423811"/>
    <lineage>
        <taxon>Bacteria</taxon>
        <taxon>Bacillati</taxon>
        <taxon>Bacillota</taxon>
        <taxon>Bacilli</taxon>
        <taxon>Lactobacillales</taxon>
        <taxon>Lactobacillaceae</taxon>
        <taxon>Companilactobacillus</taxon>
    </lineage>
</organism>
<dbReference type="Gene3D" id="3.30.420.10">
    <property type="entry name" value="Ribonuclease H-like superfamily/Ribonuclease H"/>
    <property type="match status" value="1"/>
</dbReference>
<comment type="similarity">
    <text evidence="1">Belongs to the transposase IS21/IS408/IS1162 family.</text>
</comment>
<dbReference type="RefSeq" id="WP_003555353.1">
    <property type="nucleotide sequence ID" value="NZ_AZDG01000037.1"/>
</dbReference>
<comment type="caution">
    <text evidence="3">The sequence shown here is derived from an EMBL/GenBank/DDBJ whole genome shotgun (WGS) entry which is preliminary data.</text>
</comment>
<evidence type="ECO:0000256" key="1">
    <source>
        <dbReference type="ARBA" id="ARBA00009277"/>
    </source>
</evidence>
<evidence type="ECO:0000313" key="3">
    <source>
        <dbReference type="EMBL" id="KRK63501.1"/>
    </source>
</evidence>